<evidence type="ECO:0000259" key="13">
    <source>
        <dbReference type="PROSITE" id="PS50893"/>
    </source>
</evidence>
<evidence type="ECO:0000256" key="4">
    <source>
        <dbReference type="ARBA" id="ARBA00022448"/>
    </source>
</evidence>
<feature type="transmembrane region" description="Helical" evidence="12">
    <location>
        <begin position="555"/>
        <end position="573"/>
    </location>
</feature>
<keyword evidence="5" id="KW-1003">Cell membrane</keyword>
<dbReference type="GO" id="GO:0016887">
    <property type="term" value="F:ATP hydrolysis activity"/>
    <property type="evidence" value="ECO:0007669"/>
    <property type="project" value="InterPro"/>
</dbReference>
<dbReference type="PANTHER" id="PTHR43553">
    <property type="entry name" value="HEAVY METAL TRANSPORTER"/>
    <property type="match status" value="1"/>
</dbReference>
<dbReference type="InterPro" id="IPR050095">
    <property type="entry name" value="ECF_ABC_transporter_ATP-bd"/>
</dbReference>
<feature type="transmembrane region" description="Helical" evidence="12">
    <location>
        <begin position="378"/>
        <end position="394"/>
    </location>
</feature>
<keyword evidence="6 12" id="KW-0812">Transmembrane</keyword>
<keyword evidence="10 12" id="KW-1133">Transmembrane helix</keyword>
<evidence type="ECO:0000256" key="1">
    <source>
        <dbReference type="ARBA" id="ARBA00004141"/>
    </source>
</evidence>
<protein>
    <submittedName>
        <fullName evidence="14">ATP-binding cassette domain-containing protein</fullName>
    </submittedName>
</protein>
<evidence type="ECO:0000256" key="2">
    <source>
        <dbReference type="ARBA" id="ARBA00004202"/>
    </source>
</evidence>
<accession>A0A5C4SVN5</accession>
<evidence type="ECO:0000256" key="8">
    <source>
        <dbReference type="ARBA" id="ARBA00022840"/>
    </source>
</evidence>
<dbReference type="SUPFAM" id="SSF52540">
    <property type="entry name" value="P-loop containing nucleoside triphosphate hydrolases"/>
    <property type="match status" value="1"/>
</dbReference>
<keyword evidence="4" id="KW-0813">Transport</keyword>
<evidence type="ECO:0000256" key="5">
    <source>
        <dbReference type="ARBA" id="ARBA00022475"/>
    </source>
</evidence>
<dbReference type="CDD" id="cd03225">
    <property type="entry name" value="ABC_cobalt_CbiO_domain1"/>
    <property type="match status" value="1"/>
</dbReference>
<evidence type="ECO:0000256" key="12">
    <source>
        <dbReference type="SAM" id="Phobius"/>
    </source>
</evidence>
<dbReference type="InterPro" id="IPR003339">
    <property type="entry name" value="ABC/ECF_trnsptr_transmembrane"/>
</dbReference>
<evidence type="ECO:0000256" key="7">
    <source>
        <dbReference type="ARBA" id="ARBA00022741"/>
    </source>
</evidence>
<comment type="similarity">
    <text evidence="3">Belongs to the ABC transporter superfamily.</text>
</comment>
<dbReference type="Pfam" id="PF00005">
    <property type="entry name" value="ABC_tran"/>
    <property type="match status" value="1"/>
</dbReference>
<dbReference type="PROSITE" id="PS50893">
    <property type="entry name" value="ABC_TRANSPORTER_2"/>
    <property type="match status" value="1"/>
</dbReference>
<dbReference type="CDD" id="cd16914">
    <property type="entry name" value="EcfT"/>
    <property type="match status" value="1"/>
</dbReference>
<feature type="transmembrane region" description="Helical" evidence="12">
    <location>
        <begin position="508"/>
        <end position="530"/>
    </location>
</feature>
<feature type="transmembrane region" description="Helical" evidence="12">
    <location>
        <begin position="414"/>
        <end position="437"/>
    </location>
</feature>
<dbReference type="GO" id="GO:0005524">
    <property type="term" value="F:ATP binding"/>
    <property type="evidence" value="ECO:0007669"/>
    <property type="project" value="UniProtKB-KW"/>
</dbReference>
<name>A0A5C4SVN5_9BACL</name>
<evidence type="ECO:0000313" key="14">
    <source>
        <dbReference type="EMBL" id="TNJ56714.1"/>
    </source>
</evidence>
<keyword evidence="9" id="KW-1278">Translocase</keyword>
<dbReference type="SMART" id="SM00382">
    <property type="entry name" value="AAA"/>
    <property type="match status" value="1"/>
</dbReference>
<dbReference type="InterPro" id="IPR003593">
    <property type="entry name" value="AAA+_ATPase"/>
</dbReference>
<feature type="domain" description="ABC transporter" evidence="13">
    <location>
        <begin position="3"/>
        <end position="240"/>
    </location>
</feature>
<dbReference type="OrthoDB" id="2035889at2"/>
<dbReference type="EMBL" id="VDCQ01000106">
    <property type="protein sequence ID" value="TNJ56714.1"/>
    <property type="molecule type" value="Genomic_DNA"/>
</dbReference>
<dbReference type="Pfam" id="PF02361">
    <property type="entry name" value="CbiQ"/>
    <property type="match status" value="1"/>
</dbReference>
<dbReference type="InterPro" id="IPR017871">
    <property type="entry name" value="ABC_transporter-like_CS"/>
</dbReference>
<dbReference type="PANTHER" id="PTHR43553:SF24">
    <property type="entry name" value="ENERGY-COUPLING FACTOR TRANSPORTER ATP-BINDING PROTEIN ECFA1"/>
    <property type="match status" value="1"/>
</dbReference>
<keyword evidence="8 14" id="KW-0067">ATP-binding</keyword>
<evidence type="ECO:0000313" key="15">
    <source>
        <dbReference type="Proteomes" id="UP000307943"/>
    </source>
</evidence>
<evidence type="ECO:0000256" key="11">
    <source>
        <dbReference type="ARBA" id="ARBA00023136"/>
    </source>
</evidence>
<dbReference type="GO" id="GO:0043190">
    <property type="term" value="C:ATP-binding cassette (ABC) transporter complex"/>
    <property type="evidence" value="ECO:0007669"/>
    <property type="project" value="TreeGrafter"/>
</dbReference>
<comment type="subcellular location">
    <subcellularLocation>
        <location evidence="2">Cell membrane</location>
        <topology evidence="2">Peripheral membrane protein</topology>
    </subcellularLocation>
    <subcellularLocation>
        <location evidence="1">Membrane</location>
        <topology evidence="1">Multi-pass membrane protein</topology>
    </subcellularLocation>
</comment>
<keyword evidence="15" id="KW-1185">Reference proteome</keyword>
<dbReference type="PROSITE" id="PS00211">
    <property type="entry name" value="ABC_TRANSPORTER_1"/>
    <property type="match status" value="1"/>
</dbReference>
<dbReference type="InterPro" id="IPR003439">
    <property type="entry name" value="ABC_transporter-like_ATP-bd"/>
</dbReference>
<sequence length="575" mass="61313">MPITVERLSVVADGAERPLLNGISCKFGDGEITIIAGRNGSGKSTLLDALGGLAAFEGSVRVDGLPLTDGNGPEASGIGRIGQQFQYPEAQLFARTVQGEFDYSLRYLKLSRRENARRTDEAMREMGLAPELKTQSPLLLSGGEKRRVALASTLATDPGWLLLDEPTAGLDPEAADRLLGFLLRRKREASGGIVVATHDLDLLLPVADRVIVLQDGCVAADMPASELAASPEIWDRAQIGTPLSVALAEQMRSLGVTVPAKFLTPEEAAGLLAERLTGADGSVAECRPMDSSVEYPTQAEAERNVGTVAGGAATPSGRRRFVQSLDPRTKWLFYMCFSIGLLAQRDWTGVACGLAITAVLELLCRVPLRSMMPILRPFLWFMVISAVVSGIGFGESGGGDGALRLGAVSFSVAAALTSSLELAKIILVMAGGVLLSATTTPFEMKRGIERIAAPLARIKFPVEAISLTGSLLLRFIPVLRKEAGRFNRIAKSRGKRVRRSGTIRLRDLPVMLVPLLLSLLQMASDLSLALEARGYTLRGMPRTAAITLRMKHPDWLAVVAGGALLAILLALSGRS</sequence>
<dbReference type="InterPro" id="IPR015856">
    <property type="entry name" value="ABC_transpr_CbiO/EcfA_su"/>
</dbReference>
<dbReference type="InterPro" id="IPR027417">
    <property type="entry name" value="P-loop_NTPase"/>
</dbReference>
<evidence type="ECO:0000256" key="6">
    <source>
        <dbReference type="ARBA" id="ARBA00022692"/>
    </source>
</evidence>
<organism evidence="14 15">
    <name type="scientific">Paenibacillus hemerocallicola</name>
    <dbReference type="NCBI Taxonomy" id="1172614"/>
    <lineage>
        <taxon>Bacteria</taxon>
        <taxon>Bacillati</taxon>
        <taxon>Bacillota</taxon>
        <taxon>Bacilli</taxon>
        <taxon>Bacillales</taxon>
        <taxon>Paenibacillaceae</taxon>
        <taxon>Paenibacillus</taxon>
    </lineage>
</organism>
<keyword evidence="7" id="KW-0547">Nucleotide-binding</keyword>
<dbReference type="GO" id="GO:0042626">
    <property type="term" value="F:ATPase-coupled transmembrane transporter activity"/>
    <property type="evidence" value="ECO:0007669"/>
    <property type="project" value="TreeGrafter"/>
</dbReference>
<reference evidence="14 15" key="1">
    <citation type="submission" date="2019-05" db="EMBL/GenBank/DDBJ databases">
        <title>We sequenced the genome of Paenibacillus hemerocallicola KCTC 33185 for further insight into its adaptation and study the phylogeny of Paenibacillus.</title>
        <authorList>
            <person name="Narsing Rao M.P."/>
        </authorList>
    </citation>
    <scope>NUCLEOTIDE SEQUENCE [LARGE SCALE GENOMIC DNA]</scope>
    <source>
        <strain evidence="14 15">KCTC 33185</strain>
    </source>
</reference>
<evidence type="ECO:0000256" key="3">
    <source>
        <dbReference type="ARBA" id="ARBA00005417"/>
    </source>
</evidence>
<evidence type="ECO:0000256" key="9">
    <source>
        <dbReference type="ARBA" id="ARBA00022967"/>
    </source>
</evidence>
<gene>
    <name evidence="14" type="ORF">FE784_38840</name>
</gene>
<dbReference type="Gene3D" id="3.40.50.300">
    <property type="entry name" value="P-loop containing nucleotide triphosphate hydrolases"/>
    <property type="match status" value="1"/>
</dbReference>
<feature type="transmembrane region" description="Helical" evidence="12">
    <location>
        <begin position="347"/>
        <end position="366"/>
    </location>
</feature>
<comment type="caution">
    <text evidence="14">The sequence shown here is derived from an EMBL/GenBank/DDBJ whole genome shotgun (WGS) entry which is preliminary data.</text>
</comment>
<keyword evidence="11 12" id="KW-0472">Membrane</keyword>
<dbReference type="AlphaFoldDB" id="A0A5C4SVN5"/>
<evidence type="ECO:0000256" key="10">
    <source>
        <dbReference type="ARBA" id="ARBA00022989"/>
    </source>
</evidence>
<proteinExistence type="inferred from homology"/>
<dbReference type="Proteomes" id="UP000307943">
    <property type="component" value="Unassembled WGS sequence"/>
</dbReference>
<dbReference type="RefSeq" id="WP_139607669.1">
    <property type="nucleotide sequence ID" value="NZ_VDCQ01000106.1"/>
</dbReference>